<keyword evidence="1" id="KW-0472">Membrane</keyword>
<proteinExistence type="predicted"/>
<keyword evidence="1" id="KW-1133">Transmembrane helix</keyword>
<evidence type="ECO:0000313" key="3">
    <source>
        <dbReference type="Proteomes" id="UP000824201"/>
    </source>
</evidence>
<organism evidence="2 3">
    <name type="scientific">Candidatus Fimimorpha faecalis</name>
    <dbReference type="NCBI Taxonomy" id="2840824"/>
    <lineage>
        <taxon>Bacteria</taxon>
        <taxon>Bacillati</taxon>
        <taxon>Bacillota</taxon>
        <taxon>Clostridia</taxon>
        <taxon>Eubacteriales</taxon>
        <taxon>Candidatus Fimimorpha</taxon>
    </lineage>
</organism>
<protein>
    <submittedName>
        <fullName evidence="2">Uncharacterized protein</fullName>
    </submittedName>
</protein>
<feature type="transmembrane region" description="Helical" evidence="1">
    <location>
        <begin position="7"/>
        <end position="24"/>
    </location>
</feature>
<evidence type="ECO:0000313" key="2">
    <source>
        <dbReference type="EMBL" id="HIR89602.1"/>
    </source>
</evidence>
<reference evidence="2" key="1">
    <citation type="submission" date="2020-10" db="EMBL/GenBank/DDBJ databases">
        <authorList>
            <person name="Gilroy R."/>
        </authorList>
    </citation>
    <scope>NUCLEOTIDE SEQUENCE</scope>
    <source>
        <strain evidence="2">ChiW13-3771</strain>
    </source>
</reference>
<feature type="transmembrane region" description="Helical" evidence="1">
    <location>
        <begin position="30"/>
        <end position="50"/>
    </location>
</feature>
<name>A0A9D1EFS9_9FIRM</name>
<dbReference type="AlphaFoldDB" id="A0A9D1EFS9"/>
<reference evidence="2" key="2">
    <citation type="journal article" date="2021" name="PeerJ">
        <title>Extensive microbial diversity within the chicken gut microbiome revealed by metagenomics and culture.</title>
        <authorList>
            <person name="Gilroy R."/>
            <person name="Ravi A."/>
            <person name="Getino M."/>
            <person name="Pursley I."/>
            <person name="Horton D.L."/>
            <person name="Alikhan N.F."/>
            <person name="Baker D."/>
            <person name="Gharbi K."/>
            <person name="Hall N."/>
            <person name="Watson M."/>
            <person name="Adriaenssens E.M."/>
            <person name="Foster-Nyarko E."/>
            <person name="Jarju S."/>
            <person name="Secka A."/>
            <person name="Antonio M."/>
            <person name="Oren A."/>
            <person name="Chaudhuri R.R."/>
            <person name="La Ragione R."/>
            <person name="Hildebrand F."/>
            <person name="Pallen M.J."/>
        </authorList>
    </citation>
    <scope>NUCLEOTIDE SEQUENCE</scope>
    <source>
        <strain evidence="2">ChiW13-3771</strain>
    </source>
</reference>
<comment type="caution">
    <text evidence="2">The sequence shown here is derived from an EMBL/GenBank/DDBJ whole genome shotgun (WGS) entry which is preliminary data.</text>
</comment>
<sequence>MFLGEKIDAVLMVIVSIVQIIVAIQRRDTLSIVLAILLTISCSVSVIKSYKKGKEREERYRREFDEKYRNGENYLDRD</sequence>
<keyword evidence="1" id="KW-0812">Transmembrane</keyword>
<dbReference type="Proteomes" id="UP000824201">
    <property type="component" value="Unassembled WGS sequence"/>
</dbReference>
<dbReference type="EMBL" id="DVHN01000156">
    <property type="protein sequence ID" value="HIR89602.1"/>
    <property type="molecule type" value="Genomic_DNA"/>
</dbReference>
<gene>
    <name evidence="2" type="ORF">IAC96_11705</name>
</gene>
<accession>A0A9D1EFS9</accession>
<evidence type="ECO:0000256" key="1">
    <source>
        <dbReference type="SAM" id="Phobius"/>
    </source>
</evidence>